<evidence type="ECO:0000256" key="2">
    <source>
        <dbReference type="ARBA" id="ARBA00022475"/>
    </source>
</evidence>
<feature type="transmembrane region" description="Helical" evidence="12">
    <location>
        <begin position="270"/>
        <end position="291"/>
    </location>
</feature>
<dbReference type="RefSeq" id="WP_308357381.1">
    <property type="nucleotide sequence ID" value="NZ_CP129970.2"/>
</dbReference>
<feature type="transmembrane region" description="Helical" evidence="12">
    <location>
        <begin position="180"/>
        <end position="203"/>
    </location>
</feature>
<evidence type="ECO:0000313" key="13">
    <source>
        <dbReference type="EMBL" id="WMN07283.1"/>
    </source>
</evidence>
<reference evidence="13" key="1">
    <citation type="submission" date="2023-08" db="EMBL/GenBank/DDBJ databases">
        <title>Comparative genomics and taxonomic characterization of three novel marine species of genus Marivirga.</title>
        <authorList>
            <person name="Muhammad N."/>
            <person name="Kim S.-G."/>
        </authorList>
    </citation>
    <scope>NUCLEOTIDE SEQUENCE [LARGE SCALE GENOMIC DNA]</scope>
    <source>
        <strain evidence="13">ABR2-2</strain>
    </source>
</reference>
<gene>
    <name evidence="13" type="ORF">QYS48_28385</name>
</gene>
<keyword evidence="9 12" id="KW-0472">Membrane</keyword>
<keyword evidence="6" id="KW-0560">Oxidoreductase</keyword>
<comment type="pathway">
    <text evidence="11">Porphyrin-containing compound metabolism.</text>
</comment>
<dbReference type="Pfam" id="PF02628">
    <property type="entry name" value="COX15-CtaA"/>
    <property type="match status" value="1"/>
</dbReference>
<keyword evidence="10" id="KW-1015">Disulfide bond</keyword>
<dbReference type="GO" id="GO:0006784">
    <property type="term" value="P:heme A biosynthetic process"/>
    <property type="evidence" value="ECO:0007669"/>
    <property type="project" value="InterPro"/>
</dbReference>
<dbReference type="InterPro" id="IPR003780">
    <property type="entry name" value="COX15/CtaA_fam"/>
</dbReference>
<keyword evidence="7" id="KW-0408">Iron</keyword>
<organism evidence="13 14">
    <name type="scientific">Marivirga arenosa</name>
    <dbReference type="NCBI Taxonomy" id="3059076"/>
    <lineage>
        <taxon>Bacteria</taxon>
        <taxon>Pseudomonadati</taxon>
        <taxon>Bacteroidota</taxon>
        <taxon>Cytophagia</taxon>
        <taxon>Cytophagales</taxon>
        <taxon>Marivirgaceae</taxon>
        <taxon>Marivirga</taxon>
    </lineage>
</organism>
<dbReference type="AlphaFoldDB" id="A0AA51RAX0"/>
<evidence type="ECO:0000256" key="3">
    <source>
        <dbReference type="ARBA" id="ARBA00022692"/>
    </source>
</evidence>
<feature type="transmembrane region" description="Helical" evidence="12">
    <location>
        <begin position="303"/>
        <end position="326"/>
    </location>
</feature>
<evidence type="ECO:0000256" key="4">
    <source>
        <dbReference type="ARBA" id="ARBA00022723"/>
    </source>
</evidence>
<dbReference type="GO" id="GO:0016020">
    <property type="term" value="C:membrane"/>
    <property type="evidence" value="ECO:0007669"/>
    <property type="project" value="UniProtKB-SubCell"/>
</dbReference>
<feature type="transmembrane region" description="Helical" evidence="12">
    <location>
        <begin position="20"/>
        <end position="37"/>
    </location>
</feature>
<feature type="transmembrane region" description="Helical" evidence="12">
    <location>
        <begin position="121"/>
        <end position="139"/>
    </location>
</feature>
<dbReference type="EMBL" id="CP129970">
    <property type="protein sequence ID" value="WMN07283.1"/>
    <property type="molecule type" value="Genomic_DNA"/>
</dbReference>
<evidence type="ECO:0000256" key="11">
    <source>
        <dbReference type="ARBA" id="ARBA00023444"/>
    </source>
</evidence>
<feature type="transmembrane region" description="Helical" evidence="12">
    <location>
        <begin position="332"/>
        <end position="354"/>
    </location>
</feature>
<evidence type="ECO:0000313" key="14">
    <source>
        <dbReference type="Proteomes" id="UP001244443"/>
    </source>
</evidence>
<feature type="transmembrane region" description="Helical" evidence="12">
    <location>
        <begin position="151"/>
        <end position="168"/>
    </location>
</feature>
<evidence type="ECO:0000256" key="5">
    <source>
        <dbReference type="ARBA" id="ARBA00022989"/>
    </source>
</evidence>
<evidence type="ECO:0000256" key="12">
    <source>
        <dbReference type="SAM" id="Phobius"/>
    </source>
</evidence>
<evidence type="ECO:0000256" key="8">
    <source>
        <dbReference type="ARBA" id="ARBA00023133"/>
    </source>
</evidence>
<feature type="transmembrane region" description="Helical" evidence="12">
    <location>
        <begin position="224"/>
        <end position="242"/>
    </location>
</feature>
<evidence type="ECO:0000256" key="1">
    <source>
        <dbReference type="ARBA" id="ARBA00004141"/>
    </source>
</evidence>
<keyword evidence="5 12" id="KW-1133">Transmembrane helix</keyword>
<evidence type="ECO:0000256" key="6">
    <source>
        <dbReference type="ARBA" id="ARBA00023002"/>
    </source>
</evidence>
<sequence length="367" mass="41545">MQRQTHKTNHFINSYYRKLVTVTVIAVYLLILAGGIVRSTGSGMGCPDWPKCFGQWVPPTSEEQLPEGYRDFYADYRHEKNVKFANYLEVFGYAEIGKAILADESIKNEAEFNASKTWTEYVNRLLGAVVGFLILLCVVGSFKYWKKKRSIVVLSVASLILVLFQGWIGSVVVSTNLLSWLITTHMVIALVILAVLTALYFVVNGYKSSASNNRIEQKNRVTSVLVIAMIMILVQVILGTQVRESLDIVSNQLGEALRGSWIEGLGLEFYVHRSFSIAIAIIHGYLLYLLYKQRKSFTSLLRNTKILMTLIILEILSGTIMAYFAIPFWAQPIHLVLGSMIFGMQFFIFLQLVFSEQKQNKSEYAIS</sequence>
<evidence type="ECO:0000256" key="9">
    <source>
        <dbReference type="ARBA" id="ARBA00023136"/>
    </source>
</evidence>
<keyword evidence="2" id="KW-1003">Cell membrane</keyword>
<proteinExistence type="predicted"/>
<keyword evidence="4" id="KW-0479">Metal-binding</keyword>
<dbReference type="PANTHER" id="PTHR35457">
    <property type="entry name" value="HEME A SYNTHASE"/>
    <property type="match status" value="1"/>
</dbReference>
<dbReference type="GO" id="GO:0046872">
    <property type="term" value="F:metal ion binding"/>
    <property type="evidence" value="ECO:0007669"/>
    <property type="project" value="UniProtKB-KW"/>
</dbReference>
<comment type="subcellular location">
    <subcellularLocation>
        <location evidence="1">Membrane</location>
        <topology evidence="1">Multi-pass membrane protein</topology>
    </subcellularLocation>
</comment>
<dbReference type="PANTHER" id="PTHR35457:SF1">
    <property type="entry name" value="HEME A SYNTHASE"/>
    <property type="match status" value="1"/>
</dbReference>
<evidence type="ECO:0000256" key="7">
    <source>
        <dbReference type="ARBA" id="ARBA00023004"/>
    </source>
</evidence>
<keyword evidence="8" id="KW-0350">Heme biosynthesis</keyword>
<accession>A0AA51RAX0</accession>
<name>A0AA51RAX0_9BACT</name>
<evidence type="ECO:0000256" key="10">
    <source>
        <dbReference type="ARBA" id="ARBA00023157"/>
    </source>
</evidence>
<dbReference type="Proteomes" id="UP001244443">
    <property type="component" value="Chromosome"/>
</dbReference>
<dbReference type="InterPro" id="IPR050450">
    <property type="entry name" value="COX15/CtaA_HemeA_synthase"/>
</dbReference>
<dbReference type="GO" id="GO:0016491">
    <property type="term" value="F:oxidoreductase activity"/>
    <property type="evidence" value="ECO:0007669"/>
    <property type="project" value="UniProtKB-KW"/>
</dbReference>
<keyword evidence="3 12" id="KW-0812">Transmembrane</keyword>
<protein>
    <submittedName>
        <fullName evidence="13">COX15/CtaA family protein</fullName>
    </submittedName>
</protein>
<keyword evidence="14" id="KW-1185">Reference proteome</keyword>